<proteinExistence type="predicted"/>
<dbReference type="InterPro" id="IPR003961">
    <property type="entry name" value="FN3_dom"/>
</dbReference>
<keyword evidence="3" id="KW-0812">Transmembrane</keyword>
<reference evidence="6 7" key="1">
    <citation type="journal article" date="2018" name="ISME J.">
        <title>Endosymbiont genomes yield clues of tubeworm success.</title>
        <authorList>
            <person name="Li Y."/>
            <person name="Liles M.R."/>
            <person name="Halanych K.M."/>
        </authorList>
    </citation>
    <scope>NUCLEOTIDE SEQUENCE [LARGE SCALE GENOMIC DNA]</scope>
    <source>
        <strain evidence="6">A1422</strain>
    </source>
</reference>
<dbReference type="SUPFAM" id="SSF49265">
    <property type="entry name" value="Fibronectin type III"/>
    <property type="match status" value="1"/>
</dbReference>
<dbReference type="PROSITE" id="PS50093">
    <property type="entry name" value="PKD"/>
    <property type="match status" value="1"/>
</dbReference>
<evidence type="ECO:0000313" key="7">
    <source>
        <dbReference type="Proteomes" id="UP000255508"/>
    </source>
</evidence>
<sequence>MTNTDNRAYVQQAFAGLLGVSMAQGVASAKSKFLSLAQFLAALIVVTFGVLTILASSDEPPIEKVPLNVVVDKDGVFLMEGDSVSVRVDTTTNNTQEILPYIEYIVAPVYRYDNDTLAQNLSAGYSFDYSVRTPDSPRAALLTIASQATTRPGIYLHDIAIKELPDRFKQNTVARLGLVVVPTGGAVKTSKVTRVDAGLVHSLALLEDGTVWAWGDNQHGQLGDGTLIDRNVPVPVQGLEVPVRDIAAGDNHSLALGEDGHVYSWGANDQSQLGISWIFDTTGAHSDCPEGYFDTDNRELTFSIARPVSTGFTKSSECFWGWDAILLENVVEIVAGDAHSLALQAGGPVLTWGDNAHGQLGRDTKGTWYAKPVESLPGTPVAVSAGTGFSLALLNDGTVLGWGRNNVRQLGSNTPVDHLIPVDIPFISGVQQIRSGDDYTVALVSGEPGFRGWGANSFGQLGDGTTDTRYQPVQTAAHLSIAGLAAGYGHTLAALVDGQVWTWGDNAFGQMAGAALQVPQSYPVHVPALDSASSVAAGQRHSLASHNVCGNVWSWGQNSFGQLGHGMTAFQNQETPLQVYGLGEAGIGVGCEVVLRVYQTTGGQVMSAPLGFEPPGCEGLCAAGFEVDAAVSLTASPVEGFEFARWRGDCAGEAEVIQLIMNESKNCFANYRPVASFTFDPASPQAGQEVIFEASELRDATVICYLWDFGDGSPPEATDDATAAHVYANAGNYDVLLRITYDGTQTIETTRSVTVAAAAPMVPQNVQTSAGDGQVTVSWDSVSGATLYNLYWNTTGNVNTADNLIGGVSTPHDHTGLTNGTTYHYVVTAIGPTGESAPSSEVSAIPTAGGVTFELSVQVYGVSGASGSVTSDPAGINCSTPDTCLYGFANGTVVRLTAIPAELNFFEGWGGTDPCDSTGVDGSGNHYCDITISQDMSIIAMFVGP</sequence>
<dbReference type="PANTHER" id="PTHR45982:SF1">
    <property type="entry name" value="REGULATOR OF CHROMOSOME CONDENSATION"/>
    <property type="match status" value="1"/>
</dbReference>
<dbReference type="InterPro" id="IPR000601">
    <property type="entry name" value="PKD_dom"/>
</dbReference>
<dbReference type="CDD" id="cd00146">
    <property type="entry name" value="PKD"/>
    <property type="match status" value="1"/>
</dbReference>
<feature type="domain" description="Fibronectin type-III" evidence="5">
    <location>
        <begin position="759"/>
        <end position="850"/>
    </location>
</feature>
<dbReference type="InterPro" id="IPR009091">
    <property type="entry name" value="RCC1/BLIP-II"/>
</dbReference>
<dbReference type="PANTHER" id="PTHR45982">
    <property type="entry name" value="REGULATOR OF CHROMOSOME CONDENSATION"/>
    <property type="match status" value="1"/>
</dbReference>
<dbReference type="AlphaFoldDB" id="A0A370DZ49"/>
<feature type="domain" description="PKD" evidence="4">
    <location>
        <begin position="673"/>
        <end position="762"/>
    </location>
</feature>
<dbReference type="Pfam" id="PF00415">
    <property type="entry name" value="RCC1"/>
    <property type="match status" value="1"/>
</dbReference>
<evidence type="ECO:0008006" key="8">
    <source>
        <dbReference type="Google" id="ProtNLM"/>
    </source>
</evidence>
<dbReference type="PROSITE" id="PS50853">
    <property type="entry name" value="FN3"/>
    <property type="match status" value="1"/>
</dbReference>
<feature type="transmembrane region" description="Helical" evidence="3">
    <location>
        <begin position="33"/>
        <end position="54"/>
    </location>
</feature>
<dbReference type="Proteomes" id="UP000255508">
    <property type="component" value="Unassembled WGS sequence"/>
</dbReference>
<dbReference type="InterPro" id="IPR035986">
    <property type="entry name" value="PKD_dom_sf"/>
</dbReference>
<dbReference type="Gene3D" id="2.130.10.30">
    <property type="entry name" value="Regulator of chromosome condensation 1/beta-lactamase-inhibitor protein II"/>
    <property type="match status" value="3"/>
</dbReference>
<evidence type="ECO:0000313" key="6">
    <source>
        <dbReference type="EMBL" id="RDH91754.1"/>
    </source>
</evidence>
<dbReference type="InterPro" id="IPR058923">
    <property type="entry name" value="RCC1-like_dom"/>
</dbReference>
<dbReference type="Pfam" id="PF25390">
    <property type="entry name" value="WD40_RLD"/>
    <property type="match status" value="1"/>
</dbReference>
<dbReference type="PRINTS" id="PR00633">
    <property type="entry name" value="RCCNDNSATION"/>
</dbReference>
<keyword evidence="2" id="KW-0677">Repeat</keyword>
<dbReference type="InterPro" id="IPR051553">
    <property type="entry name" value="Ran_GTPase-activating"/>
</dbReference>
<evidence type="ECO:0000259" key="4">
    <source>
        <dbReference type="PROSITE" id="PS50093"/>
    </source>
</evidence>
<dbReference type="EMBL" id="QFXD01000098">
    <property type="protein sequence ID" value="RDH91754.1"/>
    <property type="molecule type" value="Genomic_DNA"/>
</dbReference>
<evidence type="ECO:0000256" key="2">
    <source>
        <dbReference type="ARBA" id="ARBA00022737"/>
    </source>
</evidence>
<dbReference type="SMART" id="SM00089">
    <property type="entry name" value="PKD"/>
    <property type="match status" value="1"/>
</dbReference>
<dbReference type="Gene3D" id="2.60.40.10">
    <property type="entry name" value="Immunoglobulins"/>
    <property type="match status" value="2"/>
</dbReference>
<dbReference type="Pfam" id="PF18911">
    <property type="entry name" value="PKD_4"/>
    <property type="match status" value="1"/>
</dbReference>
<dbReference type="SUPFAM" id="SSF49299">
    <property type="entry name" value="PKD domain"/>
    <property type="match status" value="1"/>
</dbReference>
<dbReference type="PROSITE" id="PS50012">
    <property type="entry name" value="RCC1_3"/>
    <property type="match status" value="7"/>
</dbReference>
<keyword evidence="1" id="KW-0344">Guanine-nucleotide releasing factor</keyword>
<evidence type="ECO:0000256" key="3">
    <source>
        <dbReference type="SAM" id="Phobius"/>
    </source>
</evidence>
<dbReference type="PROSITE" id="PS00626">
    <property type="entry name" value="RCC1_2"/>
    <property type="match status" value="1"/>
</dbReference>
<dbReference type="InterPro" id="IPR036116">
    <property type="entry name" value="FN3_sf"/>
</dbReference>
<gene>
    <name evidence="6" type="ORF">DIZ79_05245</name>
</gene>
<comment type="caution">
    <text evidence="6">The sequence shown here is derived from an EMBL/GenBank/DDBJ whole genome shotgun (WGS) entry which is preliminary data.</text>
</comment>
<dbReference type="CDD" id="cd00063">
    <property type="entry name" value="FN3"/>
    <property type="match status" value="1"/>
</dbReference>
<dbReference type="InterPro" id="IPR013783">
    <property type="entry name" value="Ig-like_fold"/>
</dbReference>
<dbReference type="SMART" id="SM00060">
    <property type="entry name" value="FN3"/>
    <property type="match status" value="1"/>
</dbReference>
<dbReference type="InterPro" id="IPR000408">
    <property type="entry name" value="Reg_chr_condens"/>
</dbReference>
<dbReference type="SUPFAM" id="SSF50985">
    <property type="entry name" value="RCC1/BLIP-II"/>
    <property type="match status" value="2"/>
</dbReference>
<keyword evidence="3" id="KW-1133">Transmembrane helix</keyword>
<protein>
    <recommendedName>
        <fullName evidence="8">PKD domain-containing protein</fullName>
    </recommendedName>
</protein>
<evidence type="ECO:0000259" key="5">
    <source>
        <dbReference type="PROSITE" id="PS50853"/>
    </source>
</evidence>
<keyword evidence="3" id="KW-0472">Membrane</keyword>
<organism evidence="6 7">
    <name type="scientific">endosymbiont of Lamellibrachia luymesi</name>
    <dbReference type="NCBI Taxonomy" id="2200907"/>
    <lineage>
        <taxon>Bacteria</taxon>
        <taxon>Pseudomonadati</taxon>
        <taxon>Pseudomonadota</taxon>
        <taxon>Gammaproteobacteria</taxon>
        <taxon>sulfur-oxidizing symbionts</taxon>
    </lineage>
</organism>
<accession>A0A370DZ49</accession>
<evidence type="ECO:0000256" key="1">
    <source>
        <dbReference type="ARBA" id="ARBA00022658"/>
    </source>
</evidence>
<name>A0A370DZ49_9GAMM</name>
<dbReference type="InterPro" id="IPR022409">
    <property type="entry name" value="PKD/Chitinase_dom"/>
</dbReference>